<evidence type="ECO:0000313" key="3">
    <source>
        <dbReference type="WBParaSite" id="SBAD_0000570801-mRNA-1"/>
    </source>
</evidence>
<evidence type="ECO:0000313" key="1">
    <source>
        <dbReference type="EMBL" id="VDP07371.1"/>
    </source>
</evidence>
<proteinExistence type="predicted"/>
<sequence>MGSAATKCNSSFSQSCRSQVHVPHGPEEFSALPAIDKRLPFTNYREWYSLKNYWKTVQRNKEKCAKLLLYRYSETFSYEIISSHKFGENLYS</sequence>
<organism evidence="3">
    <name type="scientific">Soboliphyme baturini</name>
    <dbReference type="NCBI Taxonomy" id="241478"/>
    <lineage>
        <taxon>Eukaryota</taxon>
        <taxon>Metazoa</taxon>
        <taxon>Ecdysozoa</taxon>
        <taxon>Nematoda</taxon>
        <taxon>Enoplea</taxon>
        <taxon>Dorylaimia</taxon>
        <taxon>Dioctophymatida</taxon>
        <taxon>Dioctophymatoidea</taxon>
        <taxon>Soboliphymatidae</taxon>
        <taxon>Soboliphyme</taxon>
    </lineage>
</organism>
<dbReference type="OrthoDB" id="6344802at2759"/>
<dbReference type="WBParaSite" id="SBAD_0000570801-mRNA-1">
    <property type="protein sequence ID" value="SBAD_0000570801-mRNA-1"/>
    <property type="gene ID" value="SBAD_0000570801"/>
</dbReference>
<reference evidence="1 2" key="2">
    <citation type="submission" date="2018-11" db="EMBL/GenBank/DDBJ databases">
        <authorList>
            <consortium name="Pathogen Informatics"/>
        </authorList>
    </citation>
    <scope>NUCLEOTIDE SEQUENCE [LARGE SCALE GENOMIC DNA]</scope>
</reference>
<gene>
    <name evidence="1" type="ORF">SBAD_LOCUS5486</name>
</gene>
<dbReference type="EMBL" id="UZAM01009029">
    <property type="protein sequence ID" value="VDP07371.1"/>
    <property type="molecule type" value="Genomic_DNA"/>
</dbReference>
<dbReference type="Proteomes" id="UP000270296">
    <property type="component" value="Unassembled WGS sequence"/>
</dbReference>
<accession>A0A183IPD9</accession>
<dbReference type="AlphaFoldDB" id="A0A183IPD9"/>
<keyword evidence="2" id="KW-1185">Reference proteome</keyword>
<reference evidence="3" key="1">
    <citation type="submission" date="2016-06" db="UniProtKB">
        <authorList>
            <consortium name="WormBaseParasite"/>
        </authorList>
    </citation>
    <scope>IDENTIFICATION</scope>
</reference>
<name>A0A183IPD9_9BILA</name>
<evidence type="ECO:0000313" key="2">
    <source>
        <dbReference type="Proteomes" id="UP000270296"/>
    </source>
</evidence>
<protein>
    <submittedName>
        <fullName evidence="1 3">Uncharacterized protein</fullName>
    </submittedName>
</protein>